<reference evidence="1" key="1">
    <citation type="submission" date="2023-04" db="EMBL/GenBank/DDBJ databases">
        <title>Phytophthora lilii NBRC 32176.</title>
        <authorList>
            <person name="Ichikawa N."/>
            <person name="Sato H."/>
            <person name="Tonouchi N."/>
        </authorList>
    </citation>
    <scope>NUCLEOTIDE SEQUENCE</scope>
    <source>
        <strain evidence="1">NBRC 32176</strain>
    </source>
</reference>
<name>A0A9W6TVI4_9STRA</name>
<keyword evidence="2" id="KW-1185">Reference proteome</keyword>
<evidence type="ECO:0000313" key="2">
    <source>
        <dbReference type="Proteomes" id="UP001165083"/>
    </source>
</evidence>
<gene>
    <name evidence="1" type="ORF">Plil01_000772700</name>
</gene>
<dbReference type="EMBL" id="BSXW01000362">
    <property type="protein sequence ID" value="GMF20016.1"/>
    <property type="molecule type" value="Genomic_DNA"/>
</dbReference>
<sequence length="159" mass="16736">MLTSNVSYESATGVLQVYPVASYSGVPRVSGAGAPRQAQCCADGGGGASTVDFVAAWRPGLVGGAAHHGVFANETVWMPPRQAMSAVLGRAAALLVGARLEVQSVSMALPRWSDFVLFHRVDSGREWQVAGKLWSSNVRWLKVADVVLAPRTAKSLSAK</sequence>
<evidence type="ECO:0000313" key="1">
    <source>
        <dbReference type="EMBL" id="GMF20016.1"/>
    </source>
</evidence>
<dbReference type="Proteomes" id="UP001165083">
    <property type="component" value="Unassembled WGS sequence"/>
</dbReference>
<organism evidence="1 2">
    <name type="scientific">Phytophthora lilii</name>
    <dbReference type="NCBI Taxonomy" id="2077276"/>
    <lineage>
        <taxon>Eukaryota</taxon>
        <taxon>Sar</taxon>
        <taxon>Stramenopiles</taxon>
        <taxon>Oomycota</taxon>
        <taxon>Peronosporomycetes</taxon>
        <taxon>Peronosporales</taxon>
        <taxon>Peronosporaceae</taxon>
        <taxon>Phytophthora</taxon>
    </lineage>
</organism>
<dbReference type="AlphaFoldDB" id="A0A9W6TVI4"/>
<accession>A0A9W6TVI4</accession>
<comment type="caution">
    <text evidence="1">The sequence shown here is derived from an EMBL/GenBank/DDBJ whole genome shotgun (WGS) entry which is preliminary data.</text>
</comment>
<proteinExistence type="predicted"/>
<dbReference type="OrthoDB" id="129384at2759"/>
<protein>
    <submittedName>
        <fullName evidence="1">Unnamed protein product</fullName>
    </submittedName>
</protein>